<evidence type="ECO:0000259" key="2">
    <source>
        <dbReference type="Pfam" id="PF12766"/>
    </source>
</evidence>
<comment type="caution">
    <text evidence="3">The sequence shown here is derived from an EMBL/GenBank/DDBJ whole genome shotgun (WGS) entry which is preliminary data.</text>
</comment>
<dbReference type="InterPro" id="IPR024624">
    <property type="entry name" value="Pyridox_Oxase_Alr4036_FMN-bd"/>
</dbReference>
<dbReference type="GO" id="GO:0010181">
    <property type="term" value="F:FMN binding"/>
    <property type="evidence" value="ECO:0007669"/>
    <property type="project" value="InterPro"/>
</dbReference>
<dbReference type="AlphaFoldDB" id="A0A5M6CYS2"/>
<evidence type="ECO:0000256" key="1">
    <source>
        <dbReference type="SAM" id="MobiDB-lite"/>
    </source>
</evidence>
<dbReference type="Proteomes" id="UP000324479">
    <property type="component" value="Unassembled WGS sequence"/>
</dbReference>
<gene>
    <name evidence="3" type="ORF">FYK55_22165</name>
</gene>
<dbReference type="Gene3D" id="2.30.110.10">
    <property type="entry name" value="Electron Transport, Fmn-binding Protein, Chain A"/>
    <property type="match status" value="1"/>
</dbReference>
<accession>A0A5M6CYS2</accession>
<evidence type="ECO:0000313" key="4">
    <source>
        <dbReference type="Proteomes" id="UP000324479"/>
    </source>
</evidence>
<protein>
    <recommendedName>
        <fullName evidence="2">Pyridoxamine 5'-phosphate oxidase Alr4036 family FMN-binding domain-containing protein</fullName>
    </recommendedName>
</protein>
<sequence length="266" mass="29595">MIASTGTWDRCRSPKRSPGCGTRLTKELFDKSLRRSPDGNRRRTVVSLQRAFESVLETPHAISRLDAVLWQQLTLAVTDPEHPWSVGTLITTDAGSPTGQPVPDGRMVVLRNVVTARRTLECHTDVRSGKVHQIQDCRHSPTPSDLPSRIAWLFYDPAAKIQLRLQGRAQVINDASADVAWKDTPLASRSSYLSIATPGTEVPSVLPPSTDDRIVSDEASERGRASFRIVRTVIDRSDWLYLRPQGHLRMATVYAGKSPLSRWLVP</sequence>
<dbReference type="SUPFAM" id="SSF50475">
    <property type="entry name" value="FMN-binding split barrel"/>
    <property type="match status" value="1"/>
</dbReference>
<proteinExistence type="predicted"/>
<dbReference type="EMBL" id="VWOX01000015">
    <property type="protein sequence ID" value="KAA5540026.1"/>
    <property type="molecule type" value="Genomic_DNA"/>
</dbReference>
<dbReference type="InterPro" id="IPR012349">
    <property type="entry name" value="Split_barrel_FMN-bd"/>
</dbReference>
<evidence type="ECO:0000313" key="3">
    <source>
        <dbReference type="EMBL" id="KAA5540026.1"/>
    </source>
</evidence>
<name>A0A5M6CYS2_9BACT</name>
<feature type="region of interest" description="Disordered" evidence="1">
    <location>
        <begin position="1"/>
        <end position="23"/>
    </location>
</feature>
<organism evidence="3 4">
    <name type="scientific">Roseiconus nitratireducens</name>
    <dbReference type="NCBI Taxonomy" id="2605748"/>
    <lineage>
        <taxon>Bacteria</taxon>
        <taxon>Pseudomonadati</taxon>
        <taxon>Planctomycetota</taxon>
        <taxon>Planctomycetia</taxon>
        <taxon>Pirellulales</taxon>
        <taxon>Pirellulaceae</taxon>
        <taxon>Roseiconus</taxon>
    </lineage>
</organism>
<dbReference type="Pfam" id="PF12766">
    <property type="entry name" value="Pyridox_oxase_2"/>
    <property type="match status" value="1"/>
</dbReference>
<feature type="domain" description="Pyridoxamine 5'-phosphate oxidase Alr4036 family FMN-binding" evidence="2">
    <location>
        <begin position="81"/>
        <end position="172"/>
    </location>
</feature>
<keyword evidence="4" id="KW-1185">Reference proteome</keyword>
<reference evidence="3 4" key="1">
    <citation type="submission" date="2019-08" db="EMBL/GenBank/DDBJ databases">
        <authorList>
            <person name="Dhanesh K."/>
            <person name="Kumar G."/>
            <person name="Sasikala C."/>
            <person name="Venkata Ramana C."/>
        </authorList>
    </citation>
    <scope>NUCLEOTIDE SEQUENCE [LARGE SCALE GENOMIC DNA]</scope>
    <source>
        <strain evidence="3 4">JC645</strain>
    </source>
</reference>